<dbReference type="Gene3D" id="2.60.40.10">
    <property type="entry name" value="Immunoglobulins"/>
    <property type="match status" value="1"/>
</dbReference>
<dbReference type="STRING" id="688867.SAMN05660236_2055"/>
<dbReference type="Pfam" id="PF00933">
    <property type="entry name" value="Glyco_hydro_3"/>
    <property type="match status" value="1"/>
</dbReference>
<dbReference type="Proteomes" id="UP000190961">
    <property type="component" value="Unassembled WGS sequence"/>
</dbReference>
<dbReference type="InterPro" id="IPR036881">
    <property type="entry name" value="Glyco_hydro_3_C_sf"/>
</dbReference>
<dbReference type="GO" id="GO:0008422">
    <property type="term" value="F:beta-glucosidase activity"/>
    <property type="evidence" value="ECO:0007669"/>
    <property type="project" value="UniProtKB-ARBA"/>
</dbReference>
<dbReference type="GO" id="GO:0045493">
    <property type="term" value="P:xylan catabolic process"/>
    <property type="evidence" value="ECO:0007669"/>
    <property type="project" value="InterPro"/>
</dbReference>
<dbReference type="InterPro" id="IPR026891">
    <property type="entry name" value="Fn3-like"/>
</dbReference>
<keyword evidence="3" id="KW-0378">Hydrolase</keyword>
<evidence type="ECO:0000256" key="1">
    <source>
        <dbReference type="ARBA" id="ARBA00005336"/>
    </source>
</evidence>
<sequence length="780" mass="86089">MRLTLFVFLVIGIIACSKEQSGEPAYKNPELSAEERAKDLLSRMTLQEKVAQMHCVWNDKAKFLLDTAGHFDVEKARKNFKNGLGQVGRPSDTKGGLDAYQTAVLTNAIQKYFVEETRLGIPVFYHEECLHGHAAKGATSFPQPIGLAATFNPALVENIFTLVAKEARLRGTHQALSPVVDVARDPRWGRVEETYGEDPYLAGEMGVAAVKGFQGDGSFKSGERVVATLKHMAGHGWPEAGNNIAPANISERVLREVFFYPFKQVVQRAQPGSLMASYNEVDGVPSHANKWMLRDILRGEMGFNGYVVSDYYAVRELADREGLFGNSVAANGDEAAKLTIEAGVNIELPEIDCFRNLDSLVQHKIIAESLIDELVVKMLEYKFRMGLFENPYVDPDKAKAFIGSEENRKLAHEAALQTITLLKNDNKVAPLARDKVKHIAVIGPNANRILLGGYSGEPTFYTTVFDGIKQKAGDKIKVSYSEGCKITTTSGWSQDKVAVPTVEEDRRQIKEAVALARTADVIVLAIGQNEQVSREAWSKEHMGDRTTLDLVGRQDELIDAMVATGKPVIAFVFNGSPLSFNNLVKKVPAIFECWYIGQETGNAVADVLFGDYNPGGKLPITFPRSVGHVPAYYNYKPAARRGYLFDDVSPLYAFGYGLSYTTFEVSAPVLSNAAIKIGDSVQVSVAVQNTGTIAGDEVVQLYIRDKVSSVTRPVKELKDFKRIMLLPGQQKTVKFTIAPEKFSFYDINMAWTTEPGEFDIMVGNSSRDQDLKHVLLTVNR</sequence>
<gene>
    <name evidence="5" type="ORF">SAMN05660236_2055</name>
</gene>
<dbReference type="PROSITE" id="PS51257">
    <property type="entry name" value="PROKAR_LIPOPROTEIN"/>
    <property type="match status" value="1"/>
</dbReference>
<dbReference type="Pfam" id="PF01915">
    <property type="entry name" value="Glyco_hydro_3_C"/>
    <property type="match status" value="1"/>
</dbReference>
<dbReference type="SUPFAM" id="SSF52279">
    <property type="entry name" value="Beta-D-glucan exohydrolase, C-terminal domain"/>
    <property type="match status" value="1"/>
</dbReference>
<evidence type="ECO:0000313" key="6">
    <source>
        <dbReference type="Proteomes" id="UP000190961"/>
    </source>
</evidence>
<dbReference type="InterPro" id="IPR036962">
    <property type="entry name" value="Glyco_hydro_3_N_sf"/>
</dbReference>
<evidence type="ECO:0000259" key="4">
    <source>
        <dbReference type="SMART" id="SM01217"/>
    </source>
</evidence>
<dbReference type="Gene3D" id="3.20.20.300">
    <property type="entry name" value="Glycoside hydrolase, family 3, N-terminal domain"/>
    <property type="match status" value="1"/>
</dbReference>
<organism evidence="5 6">
    <name type="scientific">Ohtaekwangia koreensis</name>
    <dbReference type="NCBI Taxonomy" id="688867"/>
    <lineage>
        <taxon>Bacteria</taxon>
        <taxon>Pseudomonadati</taxon>
        <taxon>Bacteroidota</taxon>
        <taxon>Cytophagia</taxon>
        <taxon>Cytophagales</taxon>
        <taxon>Fulvivirgaceae</taxon>
        <taxon>Ohtaekwangia</taxon>
    </lineage>
</organism>
<dbReference type="PANTHER" id="PTHR42721">
    <property type="entry name" value="SUGAR HYDROLASE-RELATED"/>
    <property type="match status" value="1"/>
</dbReference>
<dbReference type="Gene3D" id="3.40.50.1700">
    <property type="entry name" value="Glycoside hydrolase family 3 C-terminal domain"/>
    <property type="match status" value="1"/>
</dbReference>
<reference evidence="5 6" key="1">
    <citation type="submission" date="2017-02" db="EMBL/GenBank/DDBJ databases">
        <authorList>
            <person name="Peterson S.W."/>
        </authorList>
    </citation>
    <scope>NUCLEOTIDE SEQUENCE [LARGE SCALE GENOMIC DNA]</scope>
    <source>
        <strain evidence="5 6">DSM 25262</strain>
    </source>
</reference>
<feature type="domain" description="Fibronectin type III-like" evidence="4">
    <location>
        <begin position="697"/>
        <end position="766"/>
    </location>
</feature>
<dbReference type="AlphaFoldDB" id="A0A1T5KDN7"/>
<evidence type="ECO:0000256" key="2">
    <source>
        <dbReference type="ARBA" id="ARBA00022729"/>
    </source>
</evidence>
<dbReference type="InterPro" id="IPR013783">
    <property type="entry name" value="Ig-like_fold"/>
</dbReference>
<dbReference type="InterPro" id="IPR001764">
    <property type="entry name" value="Glyco_hydro_3_N"/>
</dbReference>
<name>A0A1T5KDN7_9BACT</name>
<dbReference type="GO" id="GO:0009044">
    <property type="term" value="F:xylan 1,4-beta-xylosidase activity"/>
    <property type="evidence" value="ECO:0007669"/>
    <property type="project" value="InterPro"/>
</dbReference>
<dbReference type="PANTHER" id="PTHR42721:SF3">
    <property type="entry name" value="BETA-D-XYLOSIDASE 5-RELATED"/>
    <property type="match status" value="1"/>
</dbReference>
<dbReference type="PRINTS" id="PR00133">
    <property type="entry name" value="GLHYDRLASE3"/>
</dbReference>
<dbReference type="GO" id="GO:0031222">
    <property type="term" value="P:arabinan catabolic process"/>
    <property type="evidence" value="ECO:0007669"/>
    <property type="project" value="TreeGrafter"/>
</dbReference>
<dbReference type="FunFam" id="2.60.40.10:FF:000495">
    <property type="entry name" value="Periplasmic beta-glucosidase"/>
    <property type="match status" value="1"/>
</dbReference>
<comment type="similarity">
    <text evidence="1">Belongs to the glycosyl hydrolase 3 family.</text>
</comment>
<dbReference type="SMART" id="SM01217">
    <property type="entry name" value="Fn3_like"/>
    <property type="match status" value="1"/>
</dbReference>
<protein>
    <submittedName>
        <fullName evidence="5">Beta-glucosidase</fullName>
    </submittedName>
</protein>
<keyword evidence="2" id="KW-0732">Signal</keyword>
<proteinExistence type="inferred from homology"/>
<dbReference type="Pfam" id="PF14310">
    <property type="entry name" value="Fn3-like"/>
    <property type="match status" value="1"/>
</dbReference>
<dbReference type="InterPro" id="IPR017853">
    <property type="entry name" value="GH"/>
</dbReference>
<keyword evidence="6" id="KW-1185">Reference proteome</keyword>
<dbReference type="RefSeq" id="WP_079686548.1">
    <property type="nucleotide sequence ID" value="NZ_FUZU01000001.1"/>
</dbReference>
<accession>A0A1T5KDN7</accession>
<dbReference type="EMBL" id="FUZU01000001">
    <property type="protein sequence ID" value="SKC61639.1"/>
    <property type="molecule type" value="Genomic_DNA"/>
</dbReference>
<dbReference type="GO" id="GO:0046556">
    <property type="term" value="F:alpha-L-arabinofuranosidase activity"/>
    <property type="evidence" value="ECO:0007669"/>
    <property type="project" value="TreeGrafter"/>
</dbReference>
<dbReference type="InterPro" id="IPR002772">
    <property type="entry name" value="Glyco_hydro_3_C"/>
</dbReference>
<evidence type="ECO:0000256" key="3">
    <source>
        <dbReference type="ARBA" id="ARBA00022801"/>
    </source>
</evidence>
<dbReference type="InterPro" id="IPR044993">
    <property type="entry name" value="BXL"/>
</dbReference>
<evidence type="ECO:0000313" key="5">
    <source>
        <dbReference type="EMBL" id="SKC61639.1"/>
    </source>
</evidence>
<dbReference type="OrthoDB" id="9805821at2"/>
<dbReference type="SUPFAM" id="SSF51445">
    <property type="entry name" value="(Trans)glycosidases"/>
    <property type="match status" value="1"/>
</dbReference>